<gene>
    <name evidence="3" type="primary">mlaD</name>
    <name evidence="3" type="ORF">P8609_16120</name>
</gene>
<proteinExistence type="predicted"/>
<comment type="caution">
    <text evidence="3">The sequence shown here is derived from an EMBL/GenBank/DDBJ whole genome shotgun (WGS) entry which is preliminary data.</text>
</comment>
<sequence>MSLRAPRIEFAVGAFLLLALASLLVLALASTNGRWGVGGDTYELTARFSTIGALRPNAPIKIGGVSIGHVAKIDVDPVKFDTVVTLAINKRYDKLPADTAASILTSGLLGESYVNLAPGGDPDNLKPGDEIYLTQSAVDLIQLVGKYMFSGGGAKPADNAGQTGGQDAALPDYLQGESAPTDETKKP</sequence>
<dbReference type="NCBIfam" id="TIGR04430">
    <property type="entry name" value="OM_asym_MlaD"/>
    <property type="match status" value="1"/>
</dbReference>
<dbReference type="PANTHER" id="PTHR33371:SF4">
    <property type="entry name" value="INTERMEMBRANE PHOSPHOLIPID TRANSPORT SYSTEM BINDING PROTEIN MLAD"/>
    <property type="match status" value="1"/>
</dbReference>
<dbReference type="InterPro" id="IPR052336">
    <property type="entry name" value="MlaD_Phospholipid_Transporter"/>
</dbReference>
<evidence type="ECO:0000256" key="1">
    <source>
        <dbReference type="SAM" id="MobiDB-lite"/>
    </source>
</evidence>
<dbReference type="Pfam" id="PF02470">
    <property type="entry name" value="MlaD"/>
    <property type="match status" value="1"/>
</dbReference>
<dbReference type="PANTHER" id="PTHR33371">
    <property type="entry name" value="INTERMEMBRANE PHOSPHOLIPID TRANSPORT SYSTEM BINDING PROTEIN MLAD-RELATED"/>
    <property type="match status" value="1"/>
</dbReference>
<organism evidence="3 4">
    <name type="scientific">Lysobacter arvi</name>
    <dbReference type="NCBI Taxonomy" id="3038776"/>
    <lineage>
        <taxon>Bacteria</taxon>
        <taxon>Pseudomonadati</taxon>
        <taxon>Pseudomonadota</taxon>
        <taxon>Gammaproteobacteria</taxon>
        <taxon>Lysobacterales</taxon>
        <taxon>Lysobacteraceae</taxon>
        <taxon>Lysobacter</taxon>
    </lineage>
</organism>
<dbReference type="InterPro" id="IPR003399">
    <property type="entry name" value="Mce/MlaD"/>
</dbReference>
<keyword evidence="4" id="KW-1185">Reference proteome</keyword>
<evidence type="ECO:0000313" key="4">
    <source>
        <dbReference type="Proteomes" id="UP001233535"/>
    </source>
</evidence>
<dbReference type="Proteomes" id="UP001233535">
    <property type="component" value="Unassembled WGS sequence"/>
</dbReference>
<dbReference type="InterPro" id="IPR030970">
    <property type="entry name" value="ABC_MlaD"/>
</dbReference>
<evidence type="ECO:0000313" key="3">
    <source>
        <dbReference type="EMBL" id="MDR0184491.1"/>
    </source>
</evidence>
<dbReference type="EMBL" id="JARUHG010000006">
    <property type="protein sequence ID" value="MDR0184491.1"/>
    <property type="molecule type" value="Genomic_DNA"/>
</dbReference>
<feature type="domain" description="Mce/MlaD" evidence="2">
    <location>
        <begin position="41"/>
        <end position="119"/>
    </location>
</feature>
<accession>A0ABU1CHR1</accession>
<dbReference type="RefSeq" id="WP_309263606.1">
    <property type="nucleotide sequence ID" value="NZ_JARUHG010000006.1"/>
</dbReference>
<reference evidence="3 4" key="1">
    <citation type="submission" date="2023-04" db="EMBL/GenBank/DDBJ databases">
        <title>Lysobacter sp. strain UC isolated from soil sample.</title>
        <authorList>
            <person name="Choksket S."/>
            <person name="Harshvardhan F."/>
            <person name="Rana R."/>
            <person name="Patil P.B."/>
            <person name="Korpole S."/>
        </authorList>
    </citation>
    <scope>NUCLEOTIDE SEQUENCE [LARGE SCALE GENOMIC DNA]</scope>
    <source>
        <strain evidence="3 4">UC</strain>
    </source>
</reference>
<evidence type="ECO:0000259" key="2">
    <source>
        <dbReference type="Pfam" id="PF02470"/>
    </source>
</evidence>
<feature type="region of interest" description="Disordered" evidence="1">
    <location>
        <begin position="154"/>
        <end position="187"/>
    </location>
</feature>
<protein>
    <submittedName>
        <fullName evidence="3">Outer membrane lipid asymmetry maintenance protein MlaD</fullName>
    </submittedName>
</protein>
<name>A0ABU1CHR1_9GAMM</name>